<accession>A0AA96G8X6</accession>
<evidence type="ECO:0000256" key="6">
    <source>
        <dbReference type="PROSITE-ProRule" id="PRU00278"/>
    </source>
</evidence>
<evidence type="ECO:0000256" key="2">
    <source>
        <dbReference type="ARBA" id="ARBA00013194"/>
    </source>
</evidence>
<dbReference type="InterPro" id="IPR046357">
    <property type="entry name" value="PPIase_dom_sf"/>
</dbReference>
<organism evidence="8 9">
    <name type="scientific">Candidatus Nitrospira allomarina</name>
    <dbReference type="NCBI Taxonomy" id="3020900"/>
    <lineage>
        <taxon>Bacteria</taxon>
        <taxon>Pseudomonadati</taxon>
        <taxon>Nitrospirota</taxon>
        <taxon>Nitrospiria</taxon>
        <taxon>Nitrospirales</taxon>
        <taxon>Nitrospiraceae</taxon>
        <taxon>Nitrospira</taxon>
    </lineage>
</organism>
<dbReference type="PANTHER" id="PTHR47245:SF1">
    <property type="entry name" value="FOLDASE PROTEIN PRSA"/>
    <property type="match status" value="1"/>
</dbReference>
<evidence type="ECO:0000256" key="3">
    <source>
        <dbReference type="ARBA" id="ARBA00022729"/>
    </source>
</evidence>
<dbReference type="KEGG" id="nall:PP769_15370"/>
<dbReference type="Pfam" id="PF00639">
    <property type="entry name" value="Rotamase"/>
    <property type="match status" value="1"/>
</dbReference>
<dbReference type="GO" id="GO:0003755">
    <property type="term" value="F:peptidyl-prolyl cis-trans isomerase activity"/>
    <property type="evidence" value="ECO:0007669"/>
    <property type="project" value="UniProtKB-KW"/>
</dbReference>
<keyword evidence="9" id="KW-1185">Reference proteome</keyword>
<proteinExistence type="predicted"/>
<evidence type="ECO:0000313" key="8">
    <source>
        <dbReference type="EMBL" id="WNM57338.1"/>
    </source>
</evidence>
<reference evidence="8 9" key="1">
    <citation type="submission" date="2023-01" db="EMBL/GenBank/DDBJ databases">
        <title>Cultivation and genomic characterization of new, ubiquitous marine nitrite-oxidizing bacteria from the Nitrospirales.</title>
        <authorList>
            <person name="Mueller A.J."/>
            <person name="Daebeler A."/>
            <person name="Herbold C.W."/>
            <person name="Kirkegaard R.H."/>
            <person name="Daims H."/>
        </authorList>
    </citation>
    <scope>NUCLEOTIDE SEQUENCE [LARGE SCALE GENOMIC DNA]</scope>
    <source>
        <strain evidence="8 9">VA</strain>
    </source>
</reference>
<dbReference type="InterPro" id="IPR050245">
    <property type="entry name" value="PrsA_foldase"/>
</dbReference>
<dbReference type="PANTHER" id="PTHR47245">
    <property type="entry name" value="PEPTIDYLPROLYL ISOMERASE"/>
    <property type="match status" value="1"/>
</dbReference>
<keyword evidence="4 6" id="KW-0697">Rotamase</keyword>
<sequence length="92" mass="10148">MEWRASHILVKEKGLAEDLRKRLKTGAKFADLAKEFSTCPSGSKSGDLGWFGPGKMVKAFEDAVKRLGHGSLSPVVKTQFGYHIIKKTGQKE</sequence>
<dbReference type="RefSeq" id="WP_312641696.1">
    <property type="nucleotide sequence ID" value="NZ_CP116967.1"/>
</dbReference>
<evidence type="ECO:0000259" key="7">
    <source>
        <dbReference type="PROSITE" id="PS50198"/>
    </source>
</evidence>
<dbReference type="AlphaFoldDB" id="A0AA96G8X6"/>
<dbReference type="EC" id="5.2.1.8" evidence="2"/>
<gene>
    <name evidence="8" type="ORF">PP769_15370</name>
</gene>
<dbReference type="SUPFAM" id="SSF54534">
    <property type="entry name" value="FKBP-like"/>
    <property type="match status" value="1"/>
</dbReference>
<evidence type="ECO:0000256" key="5">
    <source>
        <dbReference type="ARBA" id="ARBA00023235"/>
    </source>
</evidence>
<keyword evidence="3" id="KW-0732">Signal</keyword>
<evidence type="ECO:0000256" key="4">
    <source>
        <dbReference type="ARBA" id="ARBA00023110"/>
    </source>
</evidence>
<protein>
    <recommendedName>
        <fullName evidence="2">peptidylprolyl isomerase</fullName>
        <ecNumber evidence="2">5.2.1.8</ecNumber>
    </recommendedName>
</protein>
<dbReference type="PROSITE" id="PS50198">
    <property type="entry name" value="PPIC_PPIASE_2"/>
    <property type="match status" value="1"/>
</dbReference>
<evidence type="ECO:0000313" key="9">
    <source>
        <dbReference type="Proteomes" id="UP001302719"/>
    </source>
</evidence>
<keyword evidence="5 6" id="KW-0413">Isomerase</keyword>
<feature type="domain" description="PpiC" evidence="7">
    <location>
        <begin position="1"/>
        <end position="89"/>
    </location>
</feature>
<dbReference type="EMBL" id="CP116967">
    <property type="protein sequence ID" value="WNM57338.1"/>
    <property type="molecule type" value="Genomic_DNA"/>
</dbReference>
<name>A0AA96G8X6_9BACT</name>
<dbReference type="Gene3D" id="3.10.50.40">
    <property type="match status" value="1"/>
</dbReference>
<evidence type="ECO:0000256" key="1">
    <source>
        <dbReference type="ARBA" id="ARBA00000971"/>
    </source>
</evidence>
<dbReference type="InterPro" id="IPR000297">
    <property type="entry name" value="PPIase_PpiC"/>
</dbReference>
<comment type="catalytic activity">
    <reaction evidence="1">
        <text>[protein]-peptidylproline (omega=180) = [protein]-peptidylproline (omega=0)</text>
        <dbReference type="Rhea" id="RHEA:16237"/>
        <dbReference type="Rhea" id="RHEA-COMP:10747"/>
        <dbReference type="Rhea" id="RHEA-COMP:10748"/>
        <dbReference type="ChEBI" id="CHEBI:83833"/>
        <dbReference type="ChEBI" id="CHEBI:83834"/>
        <dbReference type="EC" id="5.2.1.8"/>
    </reaction>
</comment>
<dbReference type="Proteomes" id="UP001302719">
    <property type="component" value="Chromosome"/>
</dbReference>